<dbReference type="PROSITE" id="PS00082">
    <property type="entry name" value="EXTRADIOL_DIOXYGENAS"/>
    <property type="match status" value="1"/>
</dbReference>
<dbReference type="SUPFAM" id="SSF54593">
    <property type="entry name" value="Glyoxalase/Bleomycin resistance protein/Dihydroxybiphenyl dioxygenase"/>
    <property type="match status" value="1"/>
</dbReference>
<keyword evidence="3" id="KW-0479">Metal-binding</keyword>
<comment type="similarity">
    <text evidence="2 8">Belongs to the extradiol ring-cleavage dioxygenase family.</text>
</comment>
<keyword evidence="6 8" id="KW-0560">Oxidoreductase</keyword>
<dbReference type="PROSITE" id="PS51819">
    <property type="entry name" value="VOC"/>
    <property type="match status" value="1"/>
</dbReference>
<dbReference type="Gene3D" id="3.10.180.10">
    <property type="entry name" value="2,3-Dihydroxybiphenyl 1,2-Dioxygenase, domain 1"/>
    <property type="match status" value="1"/>
</dbReference>
<reference evidence="11 13" key="3">
    <citation type="journal article" date="2022" name="BMC Genomics">
        <title>Comparative genome analysis of mycobacteria focusing on tRNA and non-coding RNA.</title>
        <authorList>
            <person name="Behra P.R.K."/>
            <person name="Pettersson B.M.F."/>
            <person name="Ramesh M."/>
            <person name="Das S."/>
            <person name="Dasgupta S."/>
            <person name="Kirsebom L.A."/>
        </authorList>
    </citation>
    <scope>NUCLEOTIDE SEQUENCE [LARGE SCALE GENOMIC DNA]</scope>
    <source>
        <strain evidence="11 13">DSM 44677</strain>
    </source>
</reference>
<proteinExistence type="inferred from homology"/>
<evidence type="ECO:0000256" key="4">
    <source>
        <dbReference type="ARBA" id="ARBA00022797"/>
    </source>
</evidence>
<evidence type="ECO:0000256" key="3">
    <source>
        <dbReference type="ARBA" id="ARBA00022723"/>
    </source>
</evidence>
<name>A0AAX3A2P6_9MYCO</name>
<dbReference type="Proteomes" id="UP000466683">
    <property type="component" value="Chromosome"/>
</dbReference>
<dbReference type="RefSeq" id="WP_077743175.1">
    <property type="nucleotide sequence ID" value="NZ_AP022579.1"/>
</dbReference>
<dbReference type="GO" id="GO:0008198">
    <property type="term" value="F:ferrous iron binding"/>
    <property type="evidence" value="ECO:0007669"/>
    <property type="project" value="InterPro"/>
</dbReference>
<keyword evidence="5 8" id="KW-0223">Dioxygenase</keyword>
<evidence type="ECO:0000313" key="13">
    <source>
        <dbReference type="Proteomes" id="UP001162885"/>
    </source>
</evidence>
<evidence type="ECO:0000256" key="5">
    <source>
        <dbReference type="ARBA" id="ARBA00022964"/>
    </source>
</evidence>
<organism evidence="11 13">
    <name type="scientific">Mycolicibacterium boenickei</name>
    <dbReference type="NCBI Taxonomy" id="146017"/>
    <lineage>
        <taxon>Bacteria</taxon>
        <taxon>Bacillati</taxon>
        <taxon>Actinomycetota</taxon>
        <taxon>Actinomycetes</taxon>
        <taxon>Mycobacteriales</taxon>
        <taxon>Mycobacteriaceae</taxon>
        <taxon>Mycolicibacterium</taxon>
    </lineage>
</organism>
<evidence type="ECO:0000313" key="10">
    <source>
        <dbReference type="EMBL" id="BBX91341.1"/>
    </source>
</evidence>
<comment type="cofactor">
    <cofactor evidence="1 8">
        <name>Fe(2+)</name>
        <dbReference type="ChEBI" id="CHEBI:29033"/>
    </cofactor>
</comment>
<dbReference type="Proteomes" id="UP001162885">
    <property type="component" value="Chromosome"/>
</dbReference>
<dbReference type="InterPro" id="IPR029068">
    <property type="entry name" value="Glyas_Bleomycin-R_OHBP_Dase"/>
</dbReference>
<accession>A0AAX3A2P6</accession>
<gene>
    <name evidence="11" type="ORF">H5U98_08785</name>
    <name evidence="10" type="ORF">MBOE_29900</name>
</gene>
<dbReference type="InterPro" id="IPR004360">
    <property type="entry name" value="Glyas_Fos-R_dOase_dom"/>
</dbReference>
<dbReference type="AlphaFoldDB" id="A0AAX3A2P6"/>
<dbReference type="EMBL" id="AP022579">
    <property type="protein sequence ID" value="BBX91341.1"/>
    <property type="molecule type" value="Genomic_DNA"/>
</dbReference>
<feature type="domain" description="VOC" evidence="9">
    <location>
        <begin position="4"/>
        <end position="123"/>
    </location>
</feature>
<evidence type="ECO:0000256" key="8">
    <source>
        <dbReference type="RuleBase" id="RU000683"/>
    </source>
</evidence>
<evidence type="ECO:0000313" key="12">
    <source>
        <dbReference type="Proteomes" id="UP000466683"/>
    </source>
</evidence>
<dbReference type="InterPro" id="IPR037523">
    <property type="entry name" value="VOC_core"/>
</dbReference>
<evidence type="ECO:0000259" key="9">
    <source>
        <dbReference type="PROSITE" id="PS51819"/>
    </source>
</evidence>
<evidence type="ECO:0000313" key="11">
    <source>
        <dbReference type="EMBL" id="UNC01455.1"/>
    </source>
</evidence>
<evidence type="ECO:0000256" key="1">
    <source>
        <dbReference type="ARBA" id="ARBA00001954"/>
    </source>
</evidence>
<keyword evidence="12" id="KW-1185">Reference proteome</keyword>
<dbReference type="Pfam" id="PF00903">
    <property type="entry name" value="Glyoxalase"/>
    <property type="match status" value="1"/>
</dbReference>
<evidence type="ECO:0000256" key="7">
    <source>
        <dbReference type="ARBA" id="ARBA00023004"/>
    </source>
</evidence>
<evidence type="ECO:0000256" key="6">
    <source>
        <dbReference type="ARBA" id="ARBA00023002"/>
    </source>
</evidence>
<reference evidence="10 12" key="1">
    <citation type="journal article" date="2019" name="Emerg. Microbes Infect.">
        <title>Comprehensive subspecies identification of 175 nontuberculous mycobacteria species based on 7547 genomic profiles.</title>
        <authorList>
            <person name="Matsumoto Y."/>
            <person name="Kinjo T."/>
            <person name="Motooka D."/>
            <person name="Nabeya D."/>
            <person name="Jung N."/>
            <person name="Uechi K."/>
            <person name="Horii T."/>
            <person name="Iida T."/>
            <person name="Fujita J."/>
            <person name="Nakamura S."/>
        </authorList>
    </citation>
    <scope>NUCLEOTIDE SEQUENCE [LARGE SCALE GENOMIC DNA]</scope>
    <source>
        <strain evidence="10 12">JCM 15653</strain>
    </source>
</reference>
<keyword evidence="7 8" id="KW-0408">Iron</keyword>
<dbReference type="InterPro" id="IPR000486">
    <property type="entry name" value="Xdiol_ring_cleave_dOase_1/2"/>
</dbReference>
<evidence type="ECO:0000256" key="2">
    <source>
        <dbReference type="ARBA" id="ARBA00008784"/>
    </source>
</evidence>
<protein>
    <submittedName>
        <fullName evidence="10">ChaP protein</fullName>
    </submittedName>
    <submittedName>
        <fullName evidence="11">VOC family protein</fullName>
    </submittedName>
</protein>
<sequence>MAITFNHTIVAAKDRQASAEFFTELFGLPAPKEFGPFLAVTLNHGVSLDYAQVGADEEVRPQHYAFLVSEDEFDSIYGKIRDRGMPHWADPHGRHPGEINHNDGGRGVYFFDPSGHGLEIITRPYGG</sequence>
<dbReference type="CDD" id="cd08351">
    <property type="entry name" value="ChaP_like"/>
    <property type="match status" value="1"/>
</dbReference>
<keyword evidence="4 8" id="KW-0058">Aromatic hydrocarbons catabolism</keyword>
<dbReference type="EMBL" id="CP060016">
    <property type="protein sequence ID" value="UNC01455.1"/>
    <property type="molecule type" value="Genomic_DNA"/>
</dbReference>
<dbReference type="GO" id="GO:0051213">
    <property type="term" value="F:dioxygenase activity"/>
    <property type="evidence" value="ECO:0007669"/>
    <property type="project" value="UniProtKB-KW"/>
</dbReference>
<reference evidence="10" key="2">
    <citation type="submission" date="2020-02" db="EMBL/GenBank/DDBJ databases">
        <authorList>
            <person name="Matsumoto Y."/>
            <person name="Motooka D."/>
            <person name="Nakamura S."/>
        </authorList>
    </citation>
    <scope>NUCLEOTIDE SEQUENCE</scope>
    <source>
        <strain evidence="10">JCM 15653</strain>
    </source>
</reference>